<dbReference type="Proteomes" id="UP001190700">
    <property type="component" value="Unassembled WGS sequence"/>
</dbReference>
<gene>
    <name evidence="3" type="ORF">CYMTET_21043</name>
</gene>
<dbReference type="PROSITE" id="PS51140">
    <property type="entry name" value="CUE"/>
    <property type="match status" value="1"/>
</dbReference>
<evidence type="ECO:0000256" key="1">
    <source>
        <dbReference type="SAM" id="MobiDB-lite"/>
    </source>
</evidence>
<organism evidence="3 4">
    <name type="scientific">Cymbomonas tetramitiformis</name>
    <dbReference type="NCBI Taxonomy" id="36881"/>
    <lineage>
        <taxon>Eukaryota</taxon>
        <taxon>Viridiplantae</taxon>
        <taxon>Chlorophyta</taxon>
        <taxon>Pyramimonadophyceae</taxon>
        <taxon>Pyramimonadales</taxon>
        <taxon>Pyramimonadaceae</taxon>
        <taxon>Cymbomonas</taxon>
    </lineage>
</organism>
<dbReference type="Pfam" id="PF02845">
    <property type="entry name" value="CUE"/>
    <property type="match status" value="1"/>
</dbReference>
<evidence type="ECO:0000313" key="3">
    <source>
        <dbReference type="EMBL" id="KAK3270565.1"/>
    </source>
</evidence>
<feature type="domain" description="CUE" evidence="2">
    <location>
        <begin position="146"/>
        <end position="188"/>
    </location>
</feature>
<keyword evidence="4" id="KW-1185">Reference proteome</keyword>
<dbReference type="InterPro" id="IPR003892">
    <property type="entry name" value="CUE"/>
</dbReference>
<feature type="region of interest" description="Disordered" evidence="1">
    <location>
        <begin position="28"/>
        <end position="128"/>
    </location>
</feature>
<dbReference type="Gene3D" id="1.10.8.10">
    <property type="entry name" value="DNA helicase RuvA subunit, C-terminal domain"/>
    <property type="match status" value="1"/>
</dbReference>
<evidence type="ECO:0000313" key="4">
    <source>
        <dbReference type="Proteomes" id="UP001190700"/>
    </source>
</evidence>
<sequence length="195" mass="19704">MGKGAAAEPDARALPAIPALPPLFEWAPAGAAATAQPAPGTESPRRQSMDWGAWDAFSEGEDGGTPRAADGAGSQVRSEGLAGGVTRGLAATEGRMPNGMPASSADGSGSQHAGQGGPPAAPPPPPQGLFARLLPARGLMGLLGVDLEEMAISVGEVLPHAPREAILRDLHRTWSVERTVNNLLESSTIGLGELG</sequence>
<feature type="compositionally biased region" description="Low complexity" evidence="1">
    <location>
        <begin position="28"/>
        <end position="41"/>
    </location>
</feature>
<feature type="compositionally biased region" description="Low complexity" evidence="1">
    <location>
        <begin position="102"/>
        <end position="113"/>
    </location>
</feature>
<dbReference type="SMART" id="SM00546">
    <property type="entry name" value="CUE"/>
    <property type="match status" value="1"/>
</dbReference>
<evidence type="ECO:0000259" key="2">
    <source>
        <dbReference type="PROSITE" id="PS51140"/>
    </source>
</evidence>
<name>A0AAE0G2V7_9CHLO</name>
<proteinExistence type="predicted"/>
<protein>
    <recommendedName>
        <fullName evidence="2">CUE domain-containing protein</fullName>
    </recommendedName>
</protein>
<accession>A0AAE0G2V7</accession>
<dbReference type="GO" id="GO:0043130">
    <property type="term" value="F:ubiquitin binding"/>
    <property type="evidence" value="ECO:0007669"/>
    <property type="project" value="InterPro"/>
</dbReference>
<reference evidence="3 4" key="1">
    <citation type="journal article" date="2015" name="Genome Biol. Evol.">
        <title>Comparative Genomics of a Bacterivorous Green Alga Reveals Evolutionary Causalities and Consequences of Phago-Mixotrophic Mode of Nutrition.</title>
        <authorList>
            <person name="Burns J.A."/>
            <person name="Paasch A."/>
            <person name="Narechania A."/>
            <person name="Kim E."/>
        </authorList>
    </citation>
    <scope>NUCLEOTIDE SEQUENCE [LARGE SCALE GENOMIC DNA]</scope>
    <source>
        <strain evidence="3 4">PLY_AMNH</strain>
    </source>
</reference>
<dbReference type="AlphaFoldDB" id="A0AAE0G2V7"/>
<comment type="caution">
    <text evidence="3">The sequence shown here is derived from an EMBL/GenBank/DDBJ whole genome shotgun (WGS) entry which is preliminary data.</text>
</comment>
<dbReference type="EMBL" id="LGRX02010313">
    <property type="protein sequence ID" value="KAK3270565.1"/>
    <property type="molecule type" value="Genomic_DNA"/>
</dbReference>